<protein>
    <submittedName>
        <fullName evidence="10">MMPL family transporter</fullName>
    </submittedName>
</protein>
<evidence type="ECO:0000256" key="6">
    <source>
        <dbReference type="ARBA" id="ARBA00023136"/>
    </source>
</evidence>
<feature type="transmembrane region" description="Helical" evidence="8">
    <location>
        <begin position="204"/>
        <end position="223"/>
    </location>
</feature>
<dbReference type="Proteomes" id="UP000502665">
    <property type="component" value="Chromosome"/>
</dbReference>
<feature type="transmembrane region" description="Helical" evidence="8">
    <location>
        <begin position="603"/>
        <end position="621"/>
    </location>
</feature>
<feature type="transmembrane region" description="Helical" evidence="8">
    <location>
        <begin position="308"/>
        <end position="327"/>
    </location>
</feature>
<evidence type="ECO:0000256" key="4">
    <source>
        <dbReference type="ARBA" id="ARBA00022692"/>
    </source>
</evidence>
<proteinExistence type="inferred from homology"/>
<feature type="transmembrane region" description="Helical" evidence="8">
    <location>
        <begin position="30"/>
        <end position="53"/>
    </location>
</feature>
<sequence>MCEPSPHPDRSHIPGSLATLARWAARHNRLVLAAAALFVVTTGLLSAGVSAHLSSGGWLAENTTAARARNLLAQSPHGGMPPLLLLARATGSVDEPAARTAGTRLAEDLRRVPGVTAVDSYWTGPLDPAASTPALPPPPDPLLRATDGRTALIAVWLDTTEPVRHAATADVLAHADGRYGPLETRAAGEAAVTRAIHLYSERDLVRMELLALPLTFVLLFLMFGSVPAALLPLAVGTVAITGTAAILRAVAAVTPISAFALSLTTAVGLALAVDYSLFLIARYREETALGRPHAQAVVLAGRTAGRTVIASAGVVAVSLLGLLLFPVPLMRSLATAGISVIVLAAAASLLIVPAALACFGERLAGRDILARRRQAARAAARWDTLATAVMRRPLVVLTLTSALLLLLALPFRDVTFGFSAERALPADSPVARTMSDLHTDFPHLGTEIDVVLPEWHPISPDDADRLDAYARSLSRLPGVQGLRTATGTYLDGKPVGPLCEPTEEPPANHPCAGLRRFTLPSGTWLAINSAPWPYGTAAVDLLHSVRARPAPVPALTGGATADFLDTRTSAFHHLPGALVVVTVATLALLLAFTRSLFLPLKALLINILSLTATFGAMVYVFQQGHLRHWVGDFVMTGNTDLSLPFIAFFLAFGLSMDYEILLLARITEAHGRTRDTVRATAEGLQAAAPLFTASAAVVLVVLLALAVTDVAILKSIAVTVALSVLLDAAVIRPLLVPAVMKLAGNANWWLPAPLRRRLPLRPGPEPADTTPYATAVPRPADDVPLST</sequence>
<feature type="transmembrane region" description="Helical" evidence="8">
    <location>
        <begin position="394"/>
        <end position="411"/>
    </location>
</feature>
<comment type="subcellular location">
    <subcellularLocation>
        <location evidence="1">Cell membrane</location>
        <topology evidence="1">Multi-pass membrane protein</topology>
    </subcellularLocation>
</comment>
<dbReference type="GO" id="GO:0005886">
    <property type="term" value="C:plasma membrane"/>
    <property type="evidence" value="ECO:0007669"/>
    <property type="project" value="UniProtKB-SubCell"/>
</dbReference>
<comment type="similarity">
    <text evidence="2">Belongs to the resistance-nodulation-cell division (RND) (TC 2.A.6) family. MmpL subfamily.</text>
</comment>
<evidence type="ECO:0000256" key="5">
    <source>
        <dbReference type="ARBA" id="ARBA00022989"/>
    </source>
</evidence>
<dbReference type="Pfam" id="PF03176">
    <property type="entry name" value="MMPL"/>
    <property type="match status" value="2"/>
</dbReference>
<evidence type="ECO:0000313" key="10">
    <source>
        <dbReference type="EMBL" id="QJT05921.1"/>
    </source>
</evidence>
<gene>
    <name evidence="10" type="ORF">G9272_40985</name>
</gene>
<feature type="region of interest" description="Disordered" evidence="7">
    <location>
        <begin position="760"/>
        <end position="787"/>
    </location>
</feature>
<evidence type="ECO:0000259" key="9">
    <source>
        <dbReference type="Pfam" id="PF03176"/>
    </source>
</evidence>
<feature type="domain" description="Membrane transport protein MMPL" evidence="9">
    <location>
        <begin position="65"/>
        <end position="395"/>
    </location>
</feature>
<dbReference type="AlphaFoldDB" id="A0A6M4X278"/>
<accession>A0A6M4X278</accession>
<evidence type="ECO:0000256" key="7">
    <source>
        <dbReference type="SAM" id="MobiDB-lite"/>
    </source>
</evidence>
<feature type="transmembrane region" description="Helical" evidence="8">
    <location>
        <begin position="570"/>
        <end position="591"/>
    </location>
</feature>
<feature type="transmembrane region" description="Helical" evidence="8">
    <location>
        <begin position="333"/>
        <end position="359"/>
    </location>
</feature>
<keyword evidence="3" id="KW-1003">Cell membrane</keyword>
<feature type="transmembrane region" description="Helical" evidence="8">
    <location>
        <begin position="711"/>
        <end position="731"/>
    </location>
</feature>
<dbReference type="SUPFAM" id="SSF82866">
    <property type="entry name" value="Multidrug efflux transporter AcrB transmembrane domain"/>
    <property type="match status" value="2"/>
</dbReference>
<dbReference type="PANTHER" id="PTHR33406">
    <property type="entry name" value="MEMBRANE PROTEIN MJ1562-RELATED"/>
    <property type="match status" value="1"/>
</dbReference>
<dbReference type="PANTHER" id="PTHR33406:SF11">
    <property type="entry name" value="MEMBRANE PROTEIN SCO6666-RELATED"/>
    <property type="match status" value="1"/>
</dbReference>
<keyword evidence="5 8" id="KW-1133">Transmembrane helix</keyword>
<feature type="transmembrane region" description="Helical" evidence="8">
    <location>
        <begin position="641"/>
        <end position="663"/>
    </location>
</feature>
<feature type="domain" description="Membrane transport protein MMPL" evidence="9">
    <location>
        <begin position="550"/>
        <end position="755"/>
    </location>
</feature>
<dbReference type="EMBL" id="CP049838">
    <property type="protein sequence ID" value="QJT05921.1"/>
    <property type="molecule type" value="Genomic_DNA"/>
</dbReference>
<name>A0A6M4X278_9ACTN</name>
<feature type="transmembrane region" description="Helical" evidence="8">
    <location>
        <begin position="684"/>
        <end position="705"/>
    </location>
</feature>
<evidence type="ECO:0000256" key="8">
    <source>
        <dbReference type="SAM" id="Phobius"/>
    </source>
</evidence>
<reference evidence="10" key="1">
    <citation type="submission" date="2020-03" db="EMBL/GenBank/DDBJ databases">
        <title>Molecular networking-based the target discovery of potent antiproliferative macrolactams: 5/6/7/16 polycyclic ansamycins and glycosylated trienomycin from Streptomyces cacaoi subsp. asoensis.</title>
        <authorList>
            <person name="Liu L.-L."/>
        </authorList>
    </citation>
    <scope>NUCLEOTIDE SEQUENCE [LARGE SCALE GENOMIC DNA]</scope>
    <source>
        <strain evidence="10">H2S5</strain>
    </source>
</reference>
<evidence type="ECO:0000313" key="11">
    <source>
        <dbReference type="Proteomes" id="UP000502665"/>
    </source>
</evidence>
<dbReference type="InterPro" id="IPR004869">
    <property type="entry name" value="MMPL_dom"/>
</dbReference>
<organism evidence="10 11">
    <name type="scientific">Streptomyces asoensis</name>
    <dbReference type="NCBI Taxonomy" id="249586"/>
    <lineage>
        <taxon>Bacteria</taxon>
        <taxon>Bacillati</taxon>
        <taxon>Actinomycetota</taxon>
        <taxon>Actinomycetes</taxon>
        <taxon>Kitasatosporales</taxon>
        <taxon>Streptomycetaceae</taxon>
        <taxon>Streptomyces</taxon>
    </lineage>
</organism>
<keyword evidence="11" id="KW-1185">Reference proteome</keyword>
<dbReference type="RefSeq" id="WP_171401232.1">
    <property type="nucleotide sequence ID" value="NZ_CP049838.1"/>
</dbReference>
<dbReference type="Gene3D" id="1.20.1640.10">
    <property type="entry name" value="Multidrug efflux transporter AcrB transmembrane domain"/>
    <property type="match status" value="2"/>
</dbReference>
<evidence type="ECO:0000256" key="2">
    <source>
        <dbReference type="ARBA" id="ARBA00010157"/>
    </source>
</evidence>
<dbReference type="InterPro" id="IPR050545">
    <property type="entry name" value="Mycobact_MmpL"/>
</dbReference>
<feature type="transmembrane region" description="Helical" evidence="8">
    <location>
        <begin position="256"/>
        <end position="281"/>
    </location>
</feature>
<keyword evidence="6 8" id="KW-0472">Membrane</keyword>
<evidence type="ECO:0000256" key="3">
    <source>
        <dbReference type="ARBA" id="ARBA00022475"/>
    </source>
</evidence>
<keyword evidence="4 8" id="KW-0812">Transmembrane</keyword>
<evidence type="ECO:0000256" key="1">
    <source>
        <dbReference type="ARBA" id="ARBA00004651"/>
    </source>
</evidence>